<dbReference type="EMBL" id="JACYTQ010000005">
    <property type="protein sequence ID" value="MBD8490068.1"/>
    <property type="molecule type" value="Genomic_DNA"/>
</dbReference>
<evidence type="ECO:0000256" key="1">
    <source>
        <dbReference type="SAM" id="Phobius"/>
    </source>
</evidence>
<keyword evidence="1" id="KW-0472">Membrane</keyword>
<sequence length="102" mass="12169">MNHINPYPNYKPYTTWIHQAVVTLFVLVWTYTGLEKLMDYDGFRQLIMYQVITNQRECTLLFVIDTKSNKKAKPKIKLPPITQRRLAFLAASAHWEFMNTRF</sequence>
<organism evidence="2 3">
    <name type="scientific">Echinicola arenosa</name>
    <dbReference type="NCBI Taxonomy" id="2774144"/>
    <lineage>
        <taxon>Bacteria</taxon>
        <taxon>Pseudomonadati</taxon>
        <taxon>Bacteroidota</taxon>
        <taxon>Cytophagia</taxon>
        <taxon>Cytophagales</taxon>
        <taxon>Cyclobacteriaceae</taxon>
        <taxon>Echinicola</taxon>
    </lineage>
</organism>
<reference evidence="2 3" key="1">
    <citation type="submission" date="2020-09" db="EMBL/GenBank/DDBJ databases">
        <title>Echinicola sp. CAU 1574 isolated from sand of Sido Beach.</title>
        <authorList>
            <person name="Kim W."/>
        </authorList>
    </citation>
    <scope>NUCLEOTIDE SEQUENCE [LARGE SCALE GENOMIC DNA]</scope>
    <source>
        <strain evidence="2 3">CAU 1574</strain>
    </source>
</reference>
<keyword evidence="3" id="KW-1185">Reference proteome</keyword>
<dbReference type="RefSeq" id="WP_192010950.1">
    <property type="nucleotide sequence ID" value="NZ_JACYTQ010000005.1"/>
</dbReference>
<protein>
    <submittedName>
        <fullName evidence="2">Uncharacterized protein</fullName>
    </submittedName>
</protein>
<dbReference type="Proteomes" id="UP000647133">
    <property type="component" value="Unassembled WGS sequence"/>
</dbReference>
<keyword evidence="1" id="KW-1133">Transmembrane helix</keyword>
<comment type="caution">
    <text evidence="2">The sequence shown here is derived from an EMBL/GenBank/DDBJ whole genome shotgun (WGS) entry which is preliminary data.</text>
</comment>
<proteinExistence type="predicted"/>
<evidence type="ECO:0000313" key="3">
    <source>
        <dbReference type="Proteomes" id="UP000647133"/>
    </source>
</evidence>
<accession>A0ABR9AQD4</accession>
<evidence type="ECO:0000313" key="2">
    <source>
        <dbReference type="EMBL" id="MBD8490068.1"/>
    </source>
</evidence>
<feature type="transmembrane region" description="Helical" evidence="1">
    <location>
        <begin position="16"/>
        <end position="34"/>
    </location>
</feature>
<gene>
    <name evidence="2" type="ORF">IFO69_15025</name>
</gene>
<name>A0ABR9AQD4_9BACT</name>
<keyword evidence="1" id="KW-0812">Transmembrane</keyword>